<feature type="region of interest" description="Disordered" evidence="7">
    <location>
        <begin position="1"/>
        <end position="28"/>
    </location>
</feature>
<reference evidence="8 9" key="1">
    <citation type="journal article" date="2023" name="G3 (Bethesda)">
        <title>A chromosome-level genome assembly of Zasmidium syzygii isolated from banana leaves.</title>
        <authorList>
            <person name="van Westerhoven A.C."/>
            <person name="Mehrabi R."/>
            <person name="Talebi R."/>
            <person name="Steentjes M.B.F."/>
            <person name="Corcolon B."/>
            <person name="Chong P.A."/>
            <person name="Kema G.H.J."/>
            <person name="Seidl M.F."/>
        </authorList>
    </citation>
    <scope>NUCLEOTIDE SEQUENCE [LARGE SCALE GENOMIC DNA]</scope>
    <source>
        <strain evidence="8 9">P124</strain>
    </source>
</reference>
<comment type="function">
    <text evidence="1 6">Involved in nucleolar processing of pre-18S ribosomal RNA.</text>
</comment>
<evidence type="ECO:0000313" key="8">
    <source>
        <dbReference type="EMBL" id="KAK4502199.1"/>
    </source>
</evidence>
<comment type="subunit">
    <text evidence="6">Component of the ribosomal small subunit (SSU) processome.</text>
</comment>
<organism evidence="8 9">
    <name type="scientific">Zasmidium cellare</name>
    <name type="common">Wine cellar mold</name>
    <name type="synonym">Racodium cellare</name>
    <dbReference type="NCBI Taxonomy" id="395010"/>
    <lineage>
        <taxon>Eukaryota</taxon>
        <taxon>Fungi</taxon>
        <taxon>Dikarya</taxon>
        <taxon>Ascomycota</taxon>
        <taxon>Pezizomycotina</taxon>
        <taxon>Dothideomycetes</taxon>
        <taxon>Dothideomycetidae</taxon>
        <taxon>Mycosphaerellales</taxon>
        <taxon>Mycosphaerellaceae</taxon>
        <taxon>Zasmidium</taxon>
    </lineage>
</organism>
<comment type="subcellular location">
    <subcellularLocation>
        <location evidence="2 6">Nucleus</location>
        <location evidence="2 6">Nucleolus</location>
    </subcellularLocation>
</comment>
<evidence type="ECO:0000256" key="7">
    <source>
        <dbReference type="SAM" id="MobiDB-lite"/>
    </source>
</evidence>
<feature type="compositionally biased region" description="Basic and acidic residues" evidence="7">
    <location>
        <begin position="15"/>
        <end position="28"/>
    </location>
</feature>
<dbReference type="PANTHER" id="PTHR12838">
    <property type="entry name" value="U3 SMALL NUCLEOLAR RNA-ASSOCIATED PROTEIN 11"/>
    <property type="match status" value="1"/>
</dbReference>
<name>A0ABR0ELD8_ZASCE</name>
<keyword evidence="4 6" id="KW-0698">rRNA processing</keyword>
<keyword evidence="9" id="KW-1185">Reference proteome</keyword>
<evidence type="ECO:0000256" key="6">
    <source>
        <dbReference type="PIRNR" id="PIRNR015952"/>
    </source>
</evidence>
<protein>
    <recommendedName>
        <fullName evidence="6">U3 small nucleolar RNA-associated protein 11</fullName>
        <shortName evidence="6">U3 snoRNA-associated protein 11</shortName>
    </recommendedName>
</protein>
<evidence type="ECO:0000256" key="1">
    <source>
        <dbReference type="ARBA" id="ARBA00004099"/>
    </source>
</evidence>
<proteinExistence type="inferred from homology"/>
<evidence type="ECO:0000256" key="5">
    <source>
        <dbReference type="ARBA" id="ARBA00023242"/>
    </source>
</evidence>
<accession>A0ABR0ELD8</accession>
<gene>
    <name evidence="8" type="ORF">PRZ48_005624</name>
</gene>
<dbReference type="InterPro" id="IPR007144">
    <property type="entry name" value="SSU_processome_Utp11"/>
</dbReference>
<feature type="compositionally biased region" description="Acidic residues" evidence="7">
    <location>
        <begin position="155"/>
        <end position="194"/>
    </location>
</feature>
<keyword evidence="5 6" id="KW-0539">Nucleus</keyword>
<dbReference type="EMBL" id="JAXOVC010000004">
    <property type="protein sequence ID" value="KAK4502199.1"/>
    <property type="molecule type" value="Genomic_DNA"/>
</dbReference>
<evidence type="ECO:0000256" key="4">
    <source>
        <dbReference type="ARBA" id="ARBA00022552"/>
    </source>
</evidence>
<evidence type="ECO:0000256" key="3">
    <source>
        <dbReference type="ARBA" id="ARBA00008105"/>
    </source>
</evidence>
<comment type="caution">
    <text evidence="8">The sequence shown here is derived from an EMBL/GenBank/DDBJ whole genome shotgun (WGS) entry which is preliminary data.</text>
</comment>
<feature type="region of interest" description="Disordered" evidence="7">
    <location>
        <begin position="239"/>
        <end position="260"/>
    </location>
</feature>
<evidence type="ECO:0000256" key="2">
    <source>
        <dbReference type="ARBA" id="ARBA00004604"/>
    </source>
</evidence>
<sequence>MSSMRNAVQRRNHRERAQPTERSKWGLLEKRKDYKLRATDHKNKVAKISALKAKASERNEDEFYFGMMKGADRRSQRAEGSGAGRSLDQEVVALMKTQDVGYLRTMLQRVRRERERVGREVVGGSVGVEVLPKAVGGKKVVFGEDGEVVRPMGEGVEEDEEFDDMDLDDLAGLDDIDGESEGASEDEDEDENLTPEEKEARKKKRHLLDVKRRKLDALKDQEEKLAAALDEVEQQRAKMNGSIGGVNKNGVKFKQRQRKR</sequence>
<dbReference type="Pfam" id="PF03998">
    <property type="entry name" value="Utp11"/>
    <property type="match status" value="1"/>
</dbReference>
<evidence type="ECO:0000313" key="9">
    <source>
        <dbReference type="Proteomes" id="UP001305779"/>
    </source>
</evidence>
<comment type="similarity">
    <text evidence="3 6">Belongs to the UTP11 family.</text>
</comment>
<dbReference type="PIRSF" id="PIRSF015952">
    <property type="entry name" value="U3snoRNP11"/>
    <property type="match status" value="1"/>
</dbReference>
<feature type="compositionally biased region" description="Basic residues" evidence="7">
    <location>
        <begin position="251"/>
        <end position="260"/>
    </location>
</feature>
<dbReference type="Proteomes" id="UP001305779">
    <property type="component" value="Unassembled WGS sequence"/>
</dbReference>
<feature type="region of interest" description="Disordered" evidence="7">
    <location>
        <begin position="149"/>
        <end position="206"/>
    </location>
</feature>
<dbReference type="PANTHER" id="PTHR12838:SF0">
    <property type="entry name" value="U3 SMALL NUCLEOLAR RNA-ASSOCIATED PROTEIN 11-RELATED"/>
    <property type="match status" value="1"/>
</dbReference>